<dbReference type="Proteomes" id="UP001558613">
    <property type="component" value="Unassembled WGS sequence"/>
</dbReference>
<comment type="caution">
    <text evidence="1">The sequence shown here is derived from an EMBL/GenBank/DDBJ whole genome shotgun (WGS) entry which is preliminary data.</text>
</comment>
<sequence>MITHNTLSGCHRRIVACRVVIKLDPFPHKLTKSRIERKRADRCGAVLCGFRRRVTGIHLRSLRGQVSAGSAGMPLKVESHLRWFCEGDGWFYYLENMDASGMPCSLINVKNEMRFMPSVLDEQKTNRQNA</sequence>
<proteinExistence type="predicted"/>
<evidence type="ECO:0000313" key="1">
    <source>
        <dbReference type="EMBL" id="KAL1256169.1"/>
    </source>
</evidence>
<keyword evidence="2" id="KW-1185">Reference proteome</keyword>
<evidence type="ECO:0000313" key="2">
    <source>
        <dbReference type="Proteomes" id="UP001558613"/>
    </source>
</evidence>
<name>A0ABR3LWU9_9TELE</name>
<accession>A0ABR3LWU9</accession>
<protein>
    <submittedName>
        <fullName evidence="1">Uncharacterized protein</fullName>
    </submittedName>
</protein>
<reference evidence="1 2" key="1">
    <citation type="submission" date="2023-09" db="EMBL/GenBank/DDBJ databases">
        <authorList>
            <person name="Wang M."/>
        </authorList>
    </citation>
    <scope>NUCLEOTIDE SEQUENCE [LARGE SCALE GENOMIC DNA]</scope>
    <source>
        <strain evidence="1">GT-2023</strain>
        <tissue evidence="1">Liver</tissue>
    </source>
</reference>
<organism evidence="1 2">
    <name type="scientific">Cirrhinus molitorella</name>
    <name type="common">mud carp</name>
    <dbReference type="NCBI Taxonomy" id="172907"/>
    <lineage>
        <taxon>Eukaryota</taxon>
        <taxon>Metazoa</taxon>
        <taxon>Chordata</taxon>
        <taxon>Craniata</taxon>
        <taxon>Vertebrata</taxon>
        <taxon>Euteleostomi</taxon>
        <taxon>Actinopterygii</taxon>
        <taxon>Neopterygii</taxon>
        <taxon>Teleostei</taxon>
        <taxon>Ostariophysi</taxon>
        <taxon>Cypriniformes</taxon>
        <taxon>Cyprinidae</taxon>
        <taxon>Labeoninae</taxon>
        <taxon>Labeonini</taxon>
        <taxon>Cirrhinus</taxon>
    </lineage>
</organism>
<dbReference type="EMBL" id="JAYMGO010000019">
    <property type="protein sequence ID" value="KAL1256169.1"/>
    <property type="molecule type" value="Genomic_DNA"/>
</dbReference>
<gene>
    <name evidence="1" type="ORF">QQF64_014230</name>
</gene>